<dbReference type="OrthoDB" id="3424160at2"/>
<dbReference type="Proteomes" id="UP000191040">
    <property type="component" value="Chromosome I"/>
</dbReference>
<proteinExistence type="predicted"/>
<protein>
    <submittedName>
        <fullName evidence="1">Uncharacterized conserved protein, DUF849 family</fullName>
    </submittedName>
</protein>
<dbReference type="PANTHER" id="PTHR37418:SF1">
    <property type="entry name" value="3-KETO-5-AMINOHEXANOATE CLEAVAGE PROTEIN"/>
    <property type="match status" value="1"/>
</dbReference>
<dbReference type="Pfam" id="PF05853">
    <property type="entry name" value="BKACE"/>
    <property type="match status" value="1"/>
</dbReference>
<sequence length="258" mass="27166">MGPPLIQACINGARPPAAHPALPVTPVEIASDIAAVLRAGADGVHLHPKDVDGLDTLDPDAVDAVITAARFVLPSRPIGVTTGAWALRDPAARVAAVRRWSVLPDLASVNWHESGSEAVTAALLERGIAVEAGLWTVEDVREWAVSPLRDHAVRVLLELPEGIGDAQVVILAQEMLDRVRAVAPDIPVLLHGEAHSAWPALRHALRLGLQARIGLEDTLRLPDGSVTPDNAALVRAARSIADQQAVDVGLPEQDDSAS</sequence>
<dbReference type="PANTHER" id="PTHR37418">
    <property type="entry name" value="3-KETO-5-AMINOHEXANOATE CLEAVAGE ENZYME-RELATED"/>
    <property type="match status" value="1"/>
</dbReference>
<dbReference type="RefSeq" id="WP_078698861.1">
    <property type="nucleotide sequence ID" value="NZ_LT796768.1"/>
</dbReference>
<dbReference type="InterPro" id="IPR013785">
    <property type="entry name" value="Aldolase_TIM"/>
</dbReference>
<evidence type="ECO:0000313" key="2">
    <source>
        <dbReference type="Proteomes" id="UP000191040"/>
    </source>
</evidence>
<dbReference type="EMBL" id="LT796768">
    <property type="protein sequence ID" value="SKB04755.1"/>
    <property type="molecule type" value="Genomic_DNA"/>
</dbReference>
<evidence type="ECO:0000313" key="1">
    <source>
        <dbReference type="EMBL" id="SKB04755.1"/>
    </source>
</evidence>
<name>A0A1T4YU44_9ACTN</name>
<accession>A0A1T4YU44</accession>
<organism evidence="1 2">
    <name type="scientific">Aeromicrobium choanae</name>
    <dbReference type="NCBI Taxonomy" id="1736691"/>
    <lineage>
        <taxon>Bacteria</taxon>
        <taxon>Bacillati</taxon>
        <taxon>Actinomycetota</taxon>
        <taxon>Actinomycetes</taxon>
        <taxon>Propionibacteriales</taxon>
        <taxon>Nocardioidaceae</taxon>
        <taxon>Aeromicrobium</taxon>
    </lineage>
</organism>
<keyword evidence="2" id="KW-1185">Reference proteome</keyword>
<dbReference type="GO" id="GO:0043720">
    <property type="term" value="F:3-keto-5-aminohexanoate cleavage activity"/>
    <property type="evidence" value="ECO:0007669"/>
    <property type="project" value="InterPro"/>
</dbReference>
<dbReference type="Gene3D" id="3.20.20.70">
    <property type="entry name" value="Aldolase class I"/>
    <property type="match status" value="1"/>
</dbReference>
<gene>
    <name evidence="1" type="ORF">SAMN06295964_0697</name>
</gene>
<dbReference type="InterPro" id="IPR008567">
    <property type="entry name" value="BKACE"/>
</dbReference>
<dbReference type="AlphaFoldDB" id="A0A1T4YU44"/>
<dbReference type="STRING" id="1736691.SAMN06295964_0697"/>
<reference evidence="2" key="1">
    <citation type="submission" date="2017-02" db="EMBL/GenBank/DDBJ databases">
        <authorList>
            <person name="Varghese N."/>
            <person name="Submissions S."/>
        </authorList>
    </citation>
    <scope>NUCLEOTIDE SEQUENCE [LARGE SCALE GENOMIC DNA]</scope>
    <source>
        <strain evidence="2">9H-4</strain>
    </source>
</reference>